<feature type="compositionally biased region" description="Polar residues" evidence="1">
    <location>
        <begin position="180"/>
        <end position="202"/>
    </location>
</feature>
<comment type="caution">
    <text evidence="3">The sequence shown here is derived from an EMBL/GenBank/DDBJ whole genome shotgun (WGS) entry which is preliminary data.</text>
</comment>
<evidence type="ECO:0000313" key="3">
    <source>
        <dbReference type="EMBL" id="CAF1538428.1"/>
    </source>
</evidence>
<organism evidence="3 6">
    <name type="scientific">Didymodactylos carnosus</name>
    <dbReference type="NCBI Taxonomy" id="1234261"/>
    <lineage>
        <taxon>Eukaryota</taxon>
        <taxon>Metazoa</taxon>
        <taxon>Spiralia</taxon>
        <taxon>Gnathifera</taxon>
        <taxon>Rotifera</taxon>
        <taxon>Eurotatoria</taxon>
        <taxon>Bdelloidea</taxon>
        <taxon>Philodinida</taxon>
        <taxon>Philodinidae</taxon>
        <taxon>Didymodactylos</taxon>
    </lineage>
</organism>
<evidence type="ECO:0000256" key="1">
    <source>
        <dbReference type="SAM" id="MobiDB-lite"/>
    </source>
</evidence>
<feature type="region of interest" description="Disordered" evidence="1">
    <location>
        <begin position="174"/>
        <end position="222"/>
    </location>
</feature>
<dbReference type="EMBL" id="CAJNOQ010025568">
    <property type="protein sequence ID" value="CAF1538428.1"/>
    <property type="molecule type" value="Genomic_DNA"/>
</dbReference>
<dbReference type="Proteomes" id="UP000663829">
    <property type="component" value="Unassembled WGS sequence"/>
</dbReference>
<dbReference type="EMBL" id="CAJNOK010037394">
    <property type="protein sequence ID" value="CAF1530506.1"/>
    <property type="molecule type" value="Genomic_DNA"/>
</dbReference>
<feature type="region of interest" description="Disordered" evidence="1">
    <location>
        <begin position="57"/>
        <end position="89"/>
    </location>
</feature>
<feature type="compositionally biased region" description="Basic and acidic residues" evidence="1">
    <location>
        <begin position="203"/>
        <end position="216"/>
    </location>
</feature>
<feature type="compositionally biased region" description="Polar residues" evidence="1">
    <location>
        <begin position="76"/>
        <end position="89"/>
    </location>
</feature>
<reference evidence="3" key="1">
    <citation type="submission" date="2021-02" db="EMBL/GenBank/DDBJ databases">
        <authorList>
            <person name="Nowell W R."/>
        </authorList>
    </citation>
    <scope>NUCLEOTIDE SEQUENCE</scope>
</reference>
<sequence>MSIHYNSTNTNIITADLSPPCSLDRFGLLTKSTSTLSTSSTNYSSISSTLLSPTNSFGTQNINNNHRHNNNNNNNLTTDNSDGGSVDSDYTSLASSKLFGNGSSNSLHRQGRSQSIDELAQQLPTTTTFPTRHFSTISNYKTTSSHMNDPLQFVKIQPNHDLIERAQEQLTLTDRRRTQENSLKLNNSNGTTVSRTTASITKSLEKKTDDDTDWSKVSENFT</sequence>
<dbReference type="EMBL" id="CAJOBA010059622">
    <property type="protein sequence ID" value="CAF4317484.1"/>
    <property type="molecule type" value="Genomic_DNA"/>
</dbReference>
<evidence type="ECO:0000313" key="4">
    <source>
        <dbReference type="EMBL" id="CAF4317484.1"/>
    </source>
</evidence>
<dbReference type="Proteomes" id="UP000681722">
    <property type="component" value="Unassembled WGS sequence"/>
</dbReference>
<dbReference type="Proteomes" id="UP000677228">
    <property type="component" value="Unassembled WGS sequence"/>
</dbReference>
<accession>A0A815VPI8</accession>
<dbReference type="AlphaFoldDB" id="A0A815VPI8"/>
<evidence type="ECO:0000313" key="5">
    <source>
        <dbReference type="EMBL" id="CAF4398502.1"/>
    </source>
</evidence>
<feature type="compositionally biased region" description="Low complexity" evidence="1">
    <location>
        <begin position="57"/>
        <end position="75"/>
    </location>
</feature>
<dbReference type="OrthoDB" id="10037714at2759"/>
<dbReference type="EMBL" id="CAJOBC010091189">
    <property type="protein sequence ID" value="CAF4398502.1"/>
    <property type="molecule type" value="Genomic_DNA"/>
</dbReference>
<protein>
    <submittedName>
        <fullName evidence="3">Uncharacterized protein</fullName>
    </submittedName>
</protein>
<evidence type="ECO:0000313" key="6">
    <source>
        <dbReference type="Proteomes" id="UP000663829"/>
    </source>
</evidence>
<keyword evidence="6" id="KW-1185">Reference proteome</keyword>
<gene>
    <name evidence="3" type="ORF">GPM918_LOCUS38480</name>
    <name evidence="2" type="ORF">OVA965_LOCUS38229</name>
    <name evidence="5" type="ORF">SRO942_LOCUS39306</name>
    <name evidence="4" type="ORF">TMI583_LOCUS39399</name>
</gene>
<proteinExistence type="predicted"/>
<name>A0A815VPI8_9BILA</name>
<dbReference type="Proteomes" id="UP000682733">
    <property type="component" value="Unassembled WGS sequence"/>
</dbReference>
<evidence type="ECO:0000313" key="2">
    <source>
        <dbReference type="EMBL" id="CAF1530506.1"/>
    </source>
</evidence>